<protein>
    <submittedName>
        <fullName evidence="1">Uncharacterized protein</fullName>
    </submittedName>
</protein>
<reference evidence="1 2" key="1">
    <citation type="submission" date="2021-06" db="EMBL/GenBank/DDBJ databases">
        <title>Caerostris extrusa draft genome.</title>
        <authorList>
            <person name="Kono N."/>
            <person name="Arakawa K."/>
        </authorList>
    </citation>
    <scope>NUCLEOTIDE SEQUENCE [LARGE SCALE GENOMIC DNA]</scope>
</reference>
<name>A0AAV4V5Z1_CAEEX</name>
<proteinExistence type="predicted"/>
<dbReference type="AlphaFoldDB" id="A0AAV4V5Z1"/>
<gene>
    <name evidence="1" type="ORF">CEXT_612581</name>
</gene>
<evidence type="ECO:0000313" key="2">
    <source>
        <dbReference type="Proteomes" id="UP001054945"/>
    </source>
</evidence>
<keyword evidence="2" id="KW-1185">Reference proteome</keyword>
<dbReference type="EMBL" id="BPLR01013983">
    <property type="protein sequence ID" value="GIY65360.1"/>
    <property type="molecule type" value="Genomic_DNA"/>
</dbReference>
<dbReference type="Proteomes" id="UP001054945">
    <property type="component" value="Unassembled WGS sequence"/>
</dbReference>
<comment type="caution">
    <text evidence="1">The sequence shown here is derived from an EMBL/GenBank/DDBJ whole genome shotgun (WGS) entry which is preliminary data.</text>
</comment>
<evidence type="ECO:0000313" key="1">
    <source>
        <dbReference type="EMBL" id="GIY65360.1"/>
    </source>
</evidence>
<organism evidence="1 2">
    <name type="scientific">Caerostris extrusa</name>
    <name type="common">Bark spider</name>
    <name type="synonym">Caerostris bankana</name>
    <dbReference type="NCBI Taxonomy" id="172846"/>
    <lineage>
        <taxon>Eukaryota</taxon>
        <taxon>Metazoa</taxon>
        <taxon>Ecdysozoa</taxon>
        <taxon>Arthropoda</taxon>
        <taxon>Chelicerata</taxon>
        <taxon>Arachnida</taxon>
        <taxon>Araneae</taxon>
        <taxon>Araneomorphae</taxon>
        <taxon>Entelegynae</taxon>
        <taxon>Araneoidea</taxon>
        <taxon>Araneidae</taxon>
        <taxon>Caerostris</taxon>
    </lineage>
</organism>
<sequence length="78" mass="8539">MRNTVCQSLVVITFGEKLMKRMIYRAHNISTGLTSSGFSFSVQENCSEGLNNSQNKGVTEKQCLGGTLTFFHVASEAC</sequence>
<accession>A0AAV4V5Z1</accession>